<name>A0A699Q9T8_TANCI</name>
<gene>
    <name evidence="1" type="ORF">Tci_836069</name>
</gene>
<comment type="caution">
    <text evidence="1">The sequence shown here is derived from an EMBL/GenBank/DDBJ whole genome shotgun (WGS) entry which is preliminary data.</text>
</comment>
<proteinExistence type="predicted"/>
<protein>
    <submittedName>
        <fullName evidence="1">Uncharacterized protein</fullName>
    </submittedName>
</protein>
<organism evidence="1">
    <name type="scientific">Tanacetum cinerariifolium</name>
    <name type="common">Dalmatian daisy</name>
    <name type="synonym">Chrysanthemum cinerariifolium</name>
    <dbReference type="NCBI Taxonomy" id="118510"/>
    <lineage>
        <taxon>Eukaryota</taxon>
        <taxon>Viridiplantae</taxon>
        <taxon>Streptophyta</taxon>
        <taxon>Embryophyta</taxon>
        <taxon>Tracheophyta</taxon>
        <taxon>Spermatophyta</taxon>
        <taxon>Magnoliopsida</taxon>
        <taxon>eudicotyledons</taxon>
        <taxon>Gunneridae</taxon>
        <taxon>Pentapetalae</taxon>
        <taxon>asterids</taxon>
        <taxon>campanulids</taxon>
        <taxon>Asterales</taxon>
        <taxon>Asteraceae</taxon>
        <taxon>Asteroideae</taxon>
        <taxon>Anthemideae</taxon>
        <taxon>Anthemidinae</taxon>
        <taxon>Tanacetum</taxon>
    </lineage>
</organism>
<dbReference type="EMBL" id="BKCJ011000905">
    <property type="protein sequence ID" value="GFC64099.1"/>
    <property type="molecule type" value="Genomic_DNA"/>
</dbReference>
<dbReference type="AlphaFoldDB" id="A0A699Q9T8"/>
<reference evidence="1" key="1">
    <citation type="journal article" date="2019" name="Sci. Rep.">
        <title>Draft genome of Tanacetum cinerariifolium, the natural source of mosquito coil.</title>
        <authorList>
            <person name="Yamashiro T."/>
            <person name="Shiraishi A."/>
            <person name="Satake H."/>
            <person name="Nakayama K."/>
        </authorList>
    </citation>
    <scope>NUCLEOTIDE SEQUENCE</scope>
</reference>
<accession>A0A699Q9T8</accession>
<sequence length="69" mass="7464">MLYILKEFIFLLGRHSFDNENSSHGSLRSQQIMGTAPTAKSLALHMSSKGISQSGAIKIGALVNFLLSV</sequence>
<evidence type="ECO:0000313" key="1">
    <source>
        <dbReference type="EMBL" id="GFC64099.1"/>
    </source>
</evidence>